<dbReference type="Gene3D" id="2.60.40.3440">
    <property type="match status" value="1"/>
</dbReference>
<evidence type="ECO:0000256" key="1">
    <source>
        <dbReference type="SAM" id="SignalP"/>
    </source>
</evidence>
<organism evidence="2 3">
    <name type="scientific">Pseudoalteromonas luteoviolacea</name>
    <dbReference type="NCBI Taxonomy" id="43657"/>
    <lineage>
        <taxon>Bacteria</taxon>
        <taxon>Pseudomonadati</taxon>
        <taxon>Pseudomonadota</taxon>
        <taxon>Gammaproteobacteria</taxon>
        <taxon>Alteromonadales</taxon>
        <taxon>Pseudoalteromonadaceae</taxon>
        <taxon>Pseudoalteromonas</taxon>
    </lineage>
</organism>
<dbReference type="RefSeq" id="WP_039609258.1">
    <property type="nucleotide sequence ID" value="NZ_JWIC01000005.1"/>
</dbReference>
<evidence type="ECO:0000313" key="2">
    <source>
        <dbReference type="EMBL" id="KID57487.1"/>
    </source>
</evidence>
<dbReference type="AlphaFoldDB" id="A0A0C1QR18"/>
<keyword evidence="1" id="KW-0732">Signal</keyword>
<evidence type="ECO:0000313" key="3">
    <source>
        <dbReference type="Proteomes" id="UP000031327"/>
    </source>
</evidence>
<feature type="chain" id="PRO_5002137572" evidence="1">
    <location>
        <begin position="25"/>
        <end position="242"/>
    </location>
</feature>
<feature type="signal peptide" evidence="1">
    <location>
        <begin position="1"/>
        <end position="24"/>
    </location>
</feature>
<proteinExistence type="predicted"/>
<accession>A0A0C1QR18</accession>
<protein>
    <submittedName>
        <fullName evidence="2">Uncharacterized protein</fullName>
    </submittedName>
</protein>
<dbReference type="OrthoDB" id="6308355at2"/>
<reference evidence="2 3" key="1">
    <citation type="submission" date="2014-12" db="EMBL/GenBank/DDBJ databases">
        <title>Draft Genome Sequence of Pseudoalteromonas luteoviolacea HI1.</title>
        <authorList>
            <person name="Asahina A.Y."/>
            <person name="Hadfield M.G."/>
        </authorList>
    </citation>
    <scope>NUCLEOTIDE SEQUENCE [LARGE SCALE GENOMIC DNA]</scope>
    <source>
        <strain evidence="2 3">HI1</strain>
    </source>
</reference>
<dbReference type="EMBL" id="JWIC01000005">
    <property type="protein sequence ID" value="KID57487.1"/>
    <property type="molecule type" value="Genomic_DNA"/>
</dbReference>
<name>A0A0C1QR18_9GAMM</name>
<gene>
    <name evidence="2" type="ORF">JF50_09835</name>
</gene>
<comment type="caution">
    <text evidence="2">The sequence shown here is derived from an EMBL/GenBank/DDBJ whole genome shotgun (WGS) entry which is preliminary data.</text>
</comment>
<sequence>MSKITHKTLAVALSVGLLSHCVQAAPVLNKTTYEFNSGLQIQEEFDIFGNGHVTDPNYSNNELRIQLNADKAYNQIGFYDQVRTVYGQAVAYNILDRRWIEFKGKLLYYASVSDGTNKIETIPFRIINPAGETSEWGVVRVSLDEAFNIEYDYYPSDDSMQTPVNQAITINVKDNDANVPYYFGVEVYAWAKNGRVTVNDDHTITYTPKAGFVGQDSFRYRIKGNNLYDVTSAPATVTIDVN</sequence>
<dbReference type="Proteomes" id="UP000031327">
    <property type="component" value="Unassembled WGS sequence"/>
</dbReference>
<dbReference type="Pfam" id="PF17963">
    <property type="entry name" value="Big_9"/>
    <property type="match status" value="1"/>
</dbReference>